<dbReference type="STRING" id="75379.Tint_0625"/>
<dbReference type="KEGG" id="tin:Tint_0625"/>
<dbReference type="SUPFAM" id="SSF54975">
    <property type="entry name" value="Acylphosphatase/BLUF domain-like"/>
    <property type="match status" value="1"/>
</dbReference>
<dbReference type="Gene3D" id="3.30.70.100">
    <property type="match status" value="1"/>
</dbReference>
<name>D5X5X2_THIK1</name>
<dbReference type="HOGENOM" id="CLU_097099_1_1_4"/>
<dbReference type="InterPro" id="IPR036046">
    <property type="entry name" value="Acylphosphatase-like_dom_sf"/>
</dbReference>
<dbReference type="eggNOG" id="COG3431">
    <property type="taxonomic scope" value="Bacteria"/>
</dbReference>
<reference evidence="2" key="1">
    <citation type="submission" date="2010-04" db="EMBL/GenBank/DDBJ databases">
        <title>Complete sequence of Thiomonas intermedia K12.</title>
        <authorList>
            <consortium name="US DOE Joint Genome Institute"/>
            <person name="Lucas S."/>
            <person name="Copeland A."/>
            <person name="Lapidus A."/>
            <person name="Cheng J.-F."/>
            <person name="Bruce D."/>
            <person name="Goodwin L."/>
            <person name="Pitluck S."/>
            <person name="Davenport K."/>
            <person name="Detter J.C."/>
            <person name="Han C."/>
            <person name="Tapia R."/>
            <person name="Land M."/>
            <person name="Hauser L."/>
            <person name="Kyrpides N."/>
            <person name="Ovchinnikova G."/>
            <person name="Kerfeld C.A."/>
            <person name="Cannon G.C."/>
            <person name="Heinhorst S."/>
            <person name="Woyke T."/>
        </authorList>
    </citation>
    <scope>NUCLEOTIDE SEQUENCE [LARGE SCALE GENOMIC DNA]</scope>
    <source>
        <strain evidence="2">K12</strain>
    </source>
</reference>
<protein>
    <submittedName>
        <fullName evidence="2">BLUF domain protein</fullName>
    </submittedName>
</protein>
<dbReference type="AlphaFoldDB" id="D5X5X2"/>
<dbReference type="SMART" id="SM01034">
    <property type="entry name" value="BLUF"/>
    <property type="match status" value="1"/>
</dbReference>
<dbReference type="GO" id="GO:0071949">
    <property type="term" value="F:FAD binding"/>
    <property type="evidence" value="ECO:0007669"/>
    <property type="project" value="InterPro"/>
</dbReference>
<proteinExistence type="predicted"/>
<evidence type="ECO:0000313" key="2">
    <source>
        <dbReference type="EMBL" id="ADG30025.1"/>
    </source>
</evidence>
<dbReference type="InterPro" id="IPR007024">
    <property type="entry name" value="BLUF_domain"/>
</dbReference>
<sequence length="159" mass="17435">MDPMIRMIYASRISPNFGPADVHDILNTSRRNNQPLGLTGMLVFADGFFLQALEGARSKINTIYAKILRDPRHNQSAILSYQEIDKRLFGDWSMGYVLSTEKNRSLFLAYSLEARFSPLDLSAKAAENILSELAEHTRRIGPSAASSASSAPAASAEAA</sequence>
<gene>
    <name evidence="2" type="ordered locus">Tint_0625</name>
</gene>
<organism evidence="2">
    <name type="scientific">Thiomonas intermedia (strain K12)</name>
    <name type="common">Thiobacillus intermedius</name>
    <dbReference type="NCBI Taxonomy" id="75379"/>
    <lineage>
        <taxon>Bacteria</taxon>
        <taxon>Pseudomonadati</taxon>
        <taxon>Pseudomonadota</taxon>
        <taxon>Betaproteobacteria</taxon>
        <taxon>Burkholderiales</taxon>
        <taxon>Thiomonas</taxon>
    </lineage>
</organism>
<feature type="domain" description="BLUF" evidence="1">
    <location>
        <begin position="4"/>
        <end position="95"/>
    </location>
</feature>
<accession>D5X5X2</accession>
<dbReference type="BioCyc" id="TINT75379:TINT_RS03135-MONOMER"/>
<dbReference type="GO" id="GO:0009882">
    <property type="term" value="F:blue light photoreceptor activity"/>
    <property type="evidence" value="ECO:0007669"/>
    <property type="project" value="InterPro"/>
</dbReference>
<dbReference type="Pfam" id="PF04940">
    <property type="entry name" value="BLUF"/>
    <property type="match status" value="1"/>
</dbReference>
<dbReference type="EMBL" id="CP002021">
    <property type="protein sequence ID" value="ADG30025.1"/>
    <property type="molecule type" value="Genomic_DNA"/>
</dbReference>
<dbReference type="PROSITE" id="PS50925">
    <property type="entry name" value="BLUF"/>
    <property type="match status" value="1"/>
</dbReference>
<evidence type="ECO:0000259" key="1">
    <source>
        <dbReference type="PROSITE" id="PS50925"/>
    </source>
</evidence>